<name>A0ACB8XM21_ARCLA</name>
<reference evidence="2" key="1">
    <citation type="journal article" date="2022" name="Mol. Ecol. Resour.">
        <title>The genomes of chicory, endive, great burdock and yacon provide insights into Asteraceae palaeo-polyploidization history and plant inulin production.</title>
        <authorList>
            <person name="Fan W."/>
            <person name="Wang S."/>
            <person name="Wang H."/>
            <person name="Wang A."/>
            <person name="Jiang F."/>
            <person name="Liu H."/>
            <person name="Zhao H."/>
            <person name="Xu D."/>
            <person name="Zhang Y."/>
        </authorList>
    </citation>
    <scope>NUCLEOTIDE SEQUENCE [LARGE SCALE GENOMIC DNA]</scope>
    <source>
        <strain evidence="2">cv. Niubang</strain>
    </source>
</reference>
<sequence>MLFEIISVELLFCHPSIEKKKFLKGIAQWFKEACTYIRLVRKFADEEDNLLQGINSFRQSRNLIALSKNDNAECMADEIAEALEDKACSTMAGPSTTTSTTQPRYANYPDVVKKCNIDINTTADGVILPACVPKRVPTLVLTNYTQSSYAAYLNNSRYTGVGIGKENNWVVVVLTTDTPSGTFSNMAAPRLGPVVRMSQGVVVLMAVWFGIW</sequence>
<evidence type="ECO:0000313" key="1">
    <source>
        <dbReference type="EMBL" id="KAI3669180.1"/>
    </source>
</evidence>
<dbReference type="EMBL" id="CM042062">
    <property type="protein sequence ID" value="KAI3669180.1"/>
    <property type="molecule type" value="Genomic_DNA"/>
</dbReference>
<protein>
    <submittedName>
        <fullName evidence="1">Uncharacterized protein</fullName>
    </submittedName>
</protein>
<organism evidence="1 2">
    <name type="scientific">Arctium lappa</name>
    <name type="common">Greater burdock</name>
    <name type="synonym">Lappa major</name>
    <dbReference type="NCBI Taxonomy" id="4217"/>
    <lineage>
        <taxon>Eukaryota</taxon>
        <taxon>Viridiplantae</taxon>
        <taxon>Streptophyta</taxon>
        <taxon>Embryophyta</taxon>
        <taxon>Tracheophyta</taxon>
        <taxon>Spermatophyta</taxon>
        <taxon>Magnoliopsida</taxon>
        <taxon>eudicotyledons</taxon>
        <taxon>Gunneridae</taxon>
        <taxon>Pentapetalae</taxon>
        <taxon>asterids</taxon>
        <taxon>campanulids</taxon>
        <taxon>Asterales</taxon>
        <taxon>Asteraceae</taxon>
        <taxon>Carduoideae</taxon>
        <taxon>Cardueae</taxon>
        <taxon>Arctiinae</taxon>
        <taxon>Arctium</taxon>
    </lineage>
</organism>
<reference evidence="1 2" key="2">
    <citation type="journal article" date="2022" name="Mol. Ecol. Resour.">
        <title>The genomes of chicory, endive, great burdock and yacon provide insights into Asteraceae paleo-polyploidization history and plant inulin production.</title>
        <authorList>
            <person name="Fan W."/>
            <person name="Wang S."/>
            <person name="Wang H."/>
            <person name="Wang A."/>
            <person name="Jiang F."/>
            <person name="Liu H."/>
            <person name="Zhao H."/>
            <person name="Xu D."/>
            <person name="Zhang Y."/>
        </authorList>
    </citation>
    <scope>NUCLEOTIDE SEQUENCE [LARGE SCALE GENOMIC DNA]</scope>
    <source>
        <strain evidence="2">cv. Niubang</strain>
    </source>
</reference>
<accession>A0ACB8XM21</accession>
<proteinExistence type="predicted"/>
<keyword evidence="2" id="KW-1185">Reference proteome</keyword>
<dbReference type="Proteomes" id="UP001055879">
    <property type="component" value="Linkage Group LG16"/>
</dbReference>
<comment type="caution">
    <text evidence="1">The sequence shown here is derived from an EMBL/GenBank/DDBJ whole genome shotgun (WGS) entry which is preliminary data.</text>
</comment>
<gene>
    <name evidence="1" type="ORF">L6452_40406</name>
</gene>
<evidence type="ECO:0000313" key="2">
    <source>
        <dbReference type="Proteomes" id="UP001055879"/>
    </source>
</evidence>